<dbReference type="Proteomes" id="UP000631181">
    <property type="component" value="Unassembled WGS sequence"/>
</dbReference>
<keyword evidence="3" id="KW-1185">Reference proteome</keyword>
<evidence type="ECO:0000313" key="3">
    <source>
        <dbReference type="Proteomes" id="UP000631181"/>
    </source>
</evidence>
<dbReference type="GO" id="GO:0004729">
    <property type="term" value="F:oxygen-dependent protoporphyrinogen oxidase activity"/>
    <property type="evidence" value="ECO:0007669"/>
    <property type="project" value="TreeGrafter"/>
</dbReference>
<dbReference type="PANTHER" id="PTHR42923:SF3">
    <property type="entry name" value="PROTOPORPHYRINOGEN OXIDASE"/>
    <property type="match status" value="1"/>
</dbReference>
<dbReference type="AlphaFoldDB" id="A0A8J8W591"/>
<feature type="domain" description="Amine oxidase" evidence="1">
    <location>
        <begin position="38"/>
        <end position="579"/>
    </location>
</feature>
<dbReference type="InterPro" id="IPR002937">
    <property type="entry name" value="Amino_oxidase"/>
</dbReference>
<dbReference type="SUPFAM" id="SSF51905">
    <property type="entry name" value="FAD/NAD(P)-binding domain"/>
    <property type="match status" value="1"/>
</dbReference>
<comment type="caution">
    <text evidence="2">The sequence shown here is derived from an EMBL/GenBank/DDBJ whole genome shotgun (WGS) entry which is preliminary data.</text>
</comment>
<dbReference type="EMBL" id="WIWV01000037">
    <property type="protein sequence ID" value="KAF7716657.1"/>
    <property type="molecule type" value="Genomic_DNA"/>
</dbReference>
<gene>
    <name evidence="2" type="ORF">PECM_005290</name>
</gene>
<accession>A0A8J8W591</accession>
<protein>
    <recommendedName>
        <fullName evidence="1">Amine oxidase domain-containing protein</fullName>
    </recommendedName>
</protein>
<reference evidence="2" key="1">
    <citation type="journal article" date="2020" name="Front. Microbiol.">
        <title>Gene regulatory networks of Penicillium echinulatum 2HH and Penicillium oxalicum 114-2 inferred by a computational biology approach.</title>
        <authorList>
            <person name="Lenz A.R."/>
            <person name="Galan-Vasquez E."/>
            <person name="Balbinot E."/>
            <person name="De Abreu F.P."/>
            <person name="De Oliveira N.S."/>
            <person name="Da Rosa L.O."/>
            <person name="De Avila E Silva S."/>
            <person name="Camassola M."/>
            <person name="Dillon A.J.P."/>
            <person name="Perez-Rueda E."/>
        </authorList>
    </citation>
    <scope>NUCLEOTIDE SEQUENCE</scope>
    <source>
        <strain evidence="2">S1M29</strain>
    </source>
</reference>
<dbReference type="InterPro" id="IPR050464">
    <property type="entry name" value="Zeta_carotene_desat/Oxidored"/>
</dbReference>
<name>A0A8J8W591_9EURO</name>
<dbReference type="OrthoDB" id="438553at2759"/>
<evidence type="ECO:0000313" key="2">
    <source>
        <dbReference type="EMBL" id="KAF7716657.1"/>
    </source>
</evidence>
<dbReference type="Pfam" id="PF01593">
    <property type="entry name" value="Amino_oxidase"/>
    <property type="match status" value="1"/>
</dbReference>
<dbReference type="GO" id="GO:0005743">
    <property type="term" value="C:mitochondrial inner membrane"/>
    <property type="evidence" value="ECO:0007669"/>
    <property type="project" value="TreeGrafter"/>
</dbReference>
<proteinExistence type="predicted"/>
<dbReference type="SUPFAM" id="SSF54373">
    <property type="entry name" value="FAD-linked reductases, C-terminal domain"/>
    <property type="match status" value="1"/>
</dbReference>
<organism evidence="2 3">
    <name type="scientific">Penicillium ucsense</name>
    <dbReference type="NCBI Taxonomy" id="2839758"/>
    <lineage>
        <taxon>Eukaryota</taxon>
        <taxon>Fungi</taxon>
        <taxon>Dikarya</taxon>
        <taxon>Ascomycota</taxon>
        <taxon>Pezizomycotina</taxon>
        <taxon>Eurotiomycetes</taxon>
        <taxon>Eurotiomycetidae</taxon>
        <taxon>Eurotiales</taxon>
        <taxon>Aspergillaceae</taxon>
        <taxon>Penicillium</taxon>
    </lineage>
</organism>
<dbReference type="Gene3D" id="3.50.50.60">
    <property type="entry name" value="FAD/NAD(P)-binding domain"/>
    <property type="match status" value="1"/>
</dbReference>
<dbReference type="InterPro" id="IPR036188">
    <property type="entry name" value="FAD/NAD-bd_sf"/>
</dbReference>
<evidence type="ECO:0000259" key="1">
    <source>
        <dbReference type="Pfam" id="PF01593"/>
    </source>
</evidence>
<sequence>MRLLSASKGLRSTSRPLVSTLKCQSRAYNAAVIGAGVTGLTAAWQLIQDSECSSVTIYEKSNRLGGWLQSETIPVEGGEVVFEYGPRTLRSAMPASLPLLYLTSNLGLFNELITTSKRSPAALNRYIYYPDHLVRLPTPDPRLSFMENANNIVKTITTEPLFEGFISGLLSELIKPGGSERVWGSDESITAFISRRFNRKIADNLVSAVMHGIYAGNIDDMSAQTIMGSLRNLEETGVLKTLLTRAIMGTKTRTMDDFLAIDAIAKTPETLERNEEIHRVVKTASTFTFKRGTQQLIDGLIEALRRSKKVRLVMEADISGMEPPPNKGHKVQIFSGIRGQEAFDHVISAVPAPALARILDPKVDLDIENFITYDHEGFAEKWQQRRAGRAKPNAALTAGLQFYGRSTTVMVVNLYYKTPNLLPVDGFGYLIPRSVPWEQNPECGLGVIFASASSSGESPVAPYPEVSQDSAPGTKLTIMFGGHYWDGWKKEDYPDHGTAVRMAKDMLERHLGITEAPALVRTQLQENAIPRYQPFHMTHTHAVSAVAREEYRGRLVLVGNSFTGVGVGDCVRQGILAATHGVGRHELPVTPRMEPSDWCPWKEFHYLRWDMKGGIPTAPVRLFDSDI</sequence>
<dbReference type="PANTHER" id="PTHR42923">
    <property type="entry name" value="PROTOPORPHYRINOGEN OXIDASE"/>
    <property type="match status" value="1"/>
</dbReference>